<name>A0AAD8LHQ8_TARER</name>
<dbReference type="Proteomes" id="UP001229421">
    <property type="component" value="Unassembled WGS sequence"/>
</dbReference>
<dbReference type="AlphaFoldDB" id="A0AAD8LHQ8"/>
<gene>
    <name evidence="1" type="ORF">QVD17_07546</name>
</gene>
<sequence>MRDAWVVFSREMSFTRRNVFNEEDRSELDTVQDRSELDTVPGLVHGVFGSYRAGSFRTRYQEIIKVCSSSEVHGAIIIFGREKKDVKH</sequence>
<dbReference type="EMBL" id="JAUHHV010000001">
    <property type="protein sequence ID" value="KAK1441553.1"/>
    <property type="molecule type" value="Genomic_DNA"/>
</dbReference>
<protein>
    <submittedName>
        <fullName evidence="1">Uncharacterized protein</fullName>
    </submittedName>
</protein>
<keyword evidence="2" id="KW-1185">Reference proteome</keyword>
<evidence type="ECO:0000313" key="1">
    <source>
        <dbReference type="EMBL" id="KAK1441553.1"/>
    </source>
</evidence>
<reference evidence="1" key="1">
    <citation type="journal article" date="2023" name="bioRxiv">
        <title>Improved chromosome-level genome assembly for marigold (Tagetes erecta).</title>
        <authorList>
            <person name="Jiang F."/>
            <person name="Yuan L."/>
            <person name="Wang S."/>
            <person name="Wang H."/>
            <person name="Xu D."/>
            <person name="Wang A."/>
            <person name="Fan W."/>
        </authorList>
    </citation>
    <scope>NUCLEOTIDE SEQUENCE</scope>
    <source>
        <strain evidence="1">WSJ</strain>
        <tissue evidence="1">Leaf</tissue>
    </source>
</reference>
<evidence type="ECO:0000313" key="2">
    <source>
        <dbReference type="Proteomes" id="UP001229421"/>
    </source>
</evidence>
<organism evidence="1 2">
    <name type="scientific">Tagetes erecta</name>
    <name type="common">African marigold</name>
    <dbReference type="NCBI Taxonomy" id="13708"/>
    <lineage>
        <taxon>Eukaryota</taxon>
        <taxon>Viridiplantae</taxon>
        <taxon>Streptophyta</taxon>
        <taxon>Embryophyta</taxon>
        <taxon>Tracheophyta</taxon>
        <taxon>Spermatophyta</taxon>
        <taxon>Magnoliopsida</taxon>
        <taxon>eudicotyledons</taxon>
        <taxon>Gunneridae</taxon>
        <taxon>Pentapetalae</taxon>
        <taxon>asterids</taxon>
        <taxon>campanulids</taxon>
        <taxon>Asterales</taxon>
        <taxon>Asteraceae</taxon>
        <taxon>Asteroideae</taxon>
        <taxon>Heliantheae alliance</taxon>
        <taxon>Tageteae</taxon>
        <taxon>Tagetes</taxon>
    </lineage>
</organism>
<comment type="caution">
    <text evidence="1">The sequence shown here is derived from an EMBL/GenBank/DDBJ whole genome shotgun (WGS) entry which is preliminary data.</text>
</comment>
<proteinExistence type="predicted"/>
<accession>A0AAD8LHQ8</accession>